<organism evidence="5 6">
    <name type="scientific">Mycolicibacter acidiphilus</name>
    <dbReference type="NCBI Taxonomy" id="2835306"/>
    <lineage>
        <taxon>Bacteria</taxon>
        <taxon>Bacillati</taxon>
        <taxon>Actinomycetota</taxon>
        <taxon>Actinomycetes</taxon>
        <taxon>Mycobacteriales</taxon>
        <taxon>Mycobacteriaceae</taxon>
        <taxon>Mycolicibacter</taxon>
    </lineage>
</organism>
<comment type="caution">
    <text evidence="5">The sequence shown here is derived from an EMBL/GenBank/DDBJ whole genome shotgun (WGS) entry which is preliminary data.</text>
</comment>
<dbReference type="Proteomes" id="UP001519535">
    <property type="component" value="Unassembled WGS sequence"/>
</dbReference>
<keyword evidence="3 5" id="KW-0269">Exonuclease</keyword>
<evidence type="ECO:0000256" key="1">
    <source>
        <dbReference type="ARBA" id="ARBA00022722"/>
    </source>
</evidence>
<keyword evidence="2" id="KW-0378">Hydrolase</keyword>
<sequence length="205" mass="22386">MAFAVIDFETTGFVPERTDRVIEVGVVLTDDDGRVECEWTTLVNPGRSVGASHVHRIAAADVVDAPEFATISGQLIELLRGRTVVAHNASFDMRFLHSELQRARYTVPERPAAVCSMKWSRRVVGASKLADCCDVLGIDLDDAHSALCDARATAQVLAHLVDSCRGQQDWVGEVQRAAGYRWPRPALAASAVTLAPRVPDRRAPR</sequence>
<dbReference type="PANTHER" id="PTHR30231:SF4">
    <property type="entry name" value="PROTEIN NEN2"/>
    <property type="match status" value="1"/>
</dbReference>
<dbReference type="InterPro" id="IPR012337">
    <property type="entry name" value="RNaseH-like_sf"/>
</dbReference>
<keyword evidence="6" id="KW-1185">Reference proteome</keyword>
<dbReference type="Gene3D" id="3.30.420.10">
    <property type="entry name" value="Ribonuclease H-like superfamily/Ribonuclease H"/>
    <property type="match status" value="1"/>
</dbReference>
<dbReference type="EMBL" id="JAHCLR010000032">
    <property type="protein sequence ID" value="MBS9534888.1"/>
    <property type="molecule type" value="Genomic_DNA"/>
</dbReference>
<evidence type="ECO:0000259" key="4">
    <source>
        <dbReference type="SMART" id="SM00479"/>
    </source>
</evidence>
<evidence type="ECO:0000313" key="6">
    <source>
        <dbReference type="Proteomes" id="UP001519535"/>
    </source>
</evidence>
<dbReference type="InterPro" id="IPR013520">
    <property type="entry name" value="Ribonucl_H"/>
</dbReference>
<name>A0ABS5RKQ6_9MYCO</name>
<evidence type="ECO:0000256" key="3">
    <source>
        <dbReference type="ARBA" id="ARBA00022839"/>
    </source>
</evidence>
<accession>A0ABS5RKQ6</accession>
<feature type="domain" description="Exonuclease" evidence="4">
    <location>
        <begin position="2"/>
        <end position="166"/>
    </location>
</feature>
<dbReference type="SUPFAM" id="SSF53098">
    <property type="entry name" value="Ribonuclease H-like"/>
    <property type="match status" value="1"/>
</dbReference>
<keyword evidence="1" id="KW-0540">Nuclease</keyword>
<dbReference type="PANTHER" id="PTHR30231">
    <property type="entry name" value="DNA POLYMERASE III SUBUNIT EPSILON"/>
    <property type="match status" value="1"/>
</dbReference>
<reference evidence="5 6" key="1">
    <citation type="submission" date="2021-05" db="EMBL/GenBank/DDBJ databases">
        <title>Mycobacterium acidophilum sp. nov., an extremely acid-tolerant member of the genus Mycobacterium.</title>
        <authorList>
            <person name="Xia J."/>
        </authorList>
    </citation>
    <scope>NUCLEOTIDE SEQUENCE [LARGE SCALE GENOMIC DNA]</scope>
    <source>
        <strain evidence="5 6">M1</strain>
    </source>
</reference>
<dbReference type="GO" id="GO:0004527">
    <property type="term" value="F:exonuclease activity"/>
    <property type="evidence" value="ECO:0007669"/>
    <property type="project" value="UniProtKB-KW"/>
</dbReference>
<dbReference type="SMART" id="SM00479">
    <property type="entry name" value="EXOIII"/>
    <property type="match status" value="1"/>
</dbReference>
<dbReference type="CDD" id="cd06127">
    <property type="entry name" value="DEDDh"/>
    <property type="match status" value="1"/>
</dbReference>
<dbReference type="RefSeq" id="WP_214093754.1">
    <property type="nucleotide sequence ID" value="NZ_JAHCLR010000032.1"/>
</dbReference>
<proteinExistence type="predicted"/>
<evidence type="ECO:0000313" key="5">
    <source>
        <dbReference type="EMBL" id="MBS9534888.1"/>
    </source>
</evidence>
<protein>
    <submittedName>
        <fullName evidence="5">3'-5' exonuclease</fullName>
    </submittedName>
</protein>
<dbReference type="Pfam" id="PF00929">
    <property type="entry name" value="RNase_T"/>
    <property type="match status" value="1"/>
</dbReference>
<evidence type="ECO:0000256" key="2">
    <source>
        <dbReference type="ARBA" id="ARBA00022801"/>
    </source>
</evidence>
<gene>
    <name evidence="5" type="ORF">KIH27_14945</name>
</gene>
<dbReference type="InterPro" id="IPR036397">
    <property type="entry name" value="RNaseH_sf"/>
</dbReference>